<dbReference type="AlphaFoldDB" id="A0A2S0P8U3"/>
<dbReference type="EMBL" id="CP028519">
    <property type="protein sequence ID" value="AVY93820.1"/>
    <property type="molecule type" value="Genomic_DNA"/>
</dbReference>
<gene>
    <name evidence="2" type="ORF">DAI18_07005</name>
</gene>
<proteinExistence type="predicted"/>
<dbReference type="KEGG" id="maer:DAI18_07005"/>
<feature type="region of interest" description="Disordered" evidence="1">
    <location>
        <begin position="94"/>
        <end position="122"/>
    </location>
</feature>
<organism evidence="2 3">
    <name type="scientific">Microvirgula aerodenitrificans</name>
    <dbReference type="NCBI Taxonomy" id="57480"/>
    <lineage>
        <taxon>Bacteria</taxon>
        <taxon>Pseudomonadati</taxon>
        <taxon>Pseudomonadota</taxon>
        <taxon>Betaproteobacteria</taxon>
        <taxon>Neisseriales</taxon>
        <taxon>Aquaspirillaceae</taxon>
        <taxon>Microvirgula</taxon>
    </lineage>
</organism>
<feature type="region of interest" description="Disordered" evidence="1">
    <location>
        <begin position="272"/>
        <end position="301"/>
    </location>
</feature>
<name>A0A2S0P8U3_9NEIS</name>
<sequence length="301" mass="32690">MVERENRRFGRARQQAQWLNHLWTTLQDQPLSGTGTPLSRRTVFVPFDGAVPNQIQVRQARRVVALFGDADPPHRAGAFLLLPGQGLVLYEPDPLSPGGAPCDRPSPQLQRQPSATGVPRWSQPFRDAHGRLCLTVAYRQAGTGILAGQSLAVGSLTPADGTQHGHLLVLRRAQDGPAVADGLTSEAPALLRNQLPPRCERTFAARIGDFRATCRTLANPDWEIVGLFSGATLARQTLALLGGPALPFVLMAQLASFMLAGVTLWQLWRPHATPRDRPPPPRALRPGSPRHAARPLGPRQP</sequence>
<evidence type="ECO:0000313" key="3">
    <source>
        <dbReference type="Proteomes" id="UP000244173"/>
    </source>
</evidence>
<dbReference type="Proteomes" id="UP000244173">
    <property type="component" value="Chromosome"/>
</dbReference>
<reference evidence="2 3" key="1">
    <citation type="submission" date="2018-04" db="EMBL/GenBank/DDBJ databases">
        <title>Denitrifier Microvirgula.</title>
        <authorList>
            <person name="Anderson E."/>
            <person name="Jang J."/>
            <person name="Ishii S."/>
        </authorList>
    </citation>
    <scope>NUCLEOTIDE SEQUENCE [LARGE SCALE GENOMIC DNA]</scope>
    <source>
        <strain evidence="2 3">BE2.4</strain>
    </source>
</reference>
<keyword evidence="3" id="KW-1185">Reference proteome</keyword>
<accession>A0A2S0P8U3</accession>
<protein>
    <submittedName>
        <fullName evidence="2">Uncharacterized protein</fullName>
    </submittedName>
</protein>
<evidence type="ECO:0000313" key="2">
    <source>
        <dbReference type="EMBL" id="AVY93820.1"/>
    </source>
</evidence>
<evidence type="ECO:0000256" key="1">
    <source>
        <dbReference type="SAM" id="MobiDB-lite"/>
    </source>
</evidence>
<dbReference type="RefSeq" id="WP_107889009.1">
    <property type="nucleotide sequence ID" value="NZ_CP028519.1"/>
</dbReference>